<dbReference type="EMBL" id="NCKW01016172">
    <property type="protein sequence ID" value="POM61233.1"/>
    <property type="molecule type" value="Genomic_DNA"/>
</dbReference>
<evidence type="ECO:0000256" key="5">
    <source>
        <dbReference type="ARBA" id="ARBA00022750"/>
    </source>
</evidence>
<dbReference type="Gene3D" id="3.30.70.270">
    <property type="match status" value="2"/>
</dbReference>
<evidence type="ECO:0000256" key="7">
    <source>
        <dbReference type="ARBA" id="ARBA00022801"/>
    </source>
</evidence>
<dbReference type="Proteomes" id="UP000237271">
    <property type="component" value="Unassembled WGS sequence"/>
</dbReference>
<evidence type="ECO:0000259" key="9">
    <source>
        <dbReference type="Pfam" id="PF00078"/>
    </source>
</evidence>
<comment type="caution">
    <text evidence="11">The sequence shown here is derived from an EMBL/GenBank/DDBJ whole genome shotgun (WGS) entry which is preliminary data.</text>
</comment>
<keyword evidence="1" id="KW-0645">Protease</keyword>
<keyword evidence="2" id="KW-0808">Transferase</keyword>
<dbReference type="PANTHER" id="PTHR33064:SF37">
    <property type="entry name" value="RIBONUCLEASE H"/>
    <property type="match status" value="1"/>
</dbReference>
<dbReference type="PANTHER" id="PTHR33064">
    <property type="entry name" value="POL PROTEIN"/>
    <property type="match status" value="1"/>
</dbReference>
<evidence type="ECO:0000313" key="11">
    <source>
        <dbReference type="EMBL" id="POM61233.1"/>
    </source>
</evidence>
<dbReference type="Pfam" id="PF17917">
    <property type="entry name" value="RT_RNaseH"/>
    <property type="match status" value="1"/>
</dbReference>
<dbReference type="AlphaFoldDB" id="A0A2P4X6R4"/>
<feature type="domain" description="Reverse transcriptase RNase H-like" evidence="10">
    <location>
        <begin position="232"/>
        <end position="289"/>
    </location>
</feature>
<evidence type="ECO:0000256" key="6">
    <source>
        <dbReference type="ARBA" id="ARBA00022759"/>
    </source>
</evidence>
<proteinExistence type="predicted"/>
<dbReference type="GO" id="GO:0004190">
    <property type="term" value="F:aspartic-type endopeptidase activity"/>
    <property type="evidence" value="ECO:0007669"/>
    <property type="project" value="UniProtKB-KW"/>
</dbReference>
<accession>A0A2P4X6R4</accession>
<keyword evidence="12" id="KW-1185">Reference proteome</keyword>
<dbReference type="Pfam" id="PF00078">
    <property type="entry name" value="RVT_1"/>
    <property type="match status" value="1"/>
</dbReference>
<organism evidence="11 12">
    <name type="scientific">Phytophthora palmivora</name>
    <dbReference type="NCBI Taxonomy" id="4796"/>
    <lineage>
        <taxon>Eukaryota</taxon>
        <taxon>Sar</taxon>
        <taxon>Stramenopiles</taxon>
        <taxon>Oomycota</taxon>
        <taxon>Peronosporomycetes</taxon>
        <taxon>Peronosporales</taxon>
        <taxon>Peronosporaceae</taxon>
        <taxon>Phytophthora</taxon>
    </lineage>
</organism>
<evidence type="ECO:0000313" key="12">
    <source>
        <dbReference type="Proteomes" id="UP000237271"/>
    </source>
</evidence>
<evidence type="ECO:0000256" key="1">
    <source>
        <dbReference type="ARBA" id="ARBA00022670"/>
    </source>
</evidence>
<keyword evidence="7" id="KW-0378">Hydrolase</keyword>
<keyword evidence="3" id="KW-0548">Nucleotidyltransferase</keyword>
<dbReference type="GO" id="GO:0006508">
    <property type="term" value="P:proteolysis"/>
    <property type="evidence" value="ECO:0007669"/>
    <property type="project" value="UniProtKB-KW"/>
</dbReference>
<keyword evidence="5" id="KW-0064">Aspartyl protease</keyword>
<name>A0A2P4X6R4_9STRA</name>
<keyword evidence="6" id="KW-0255">Endonuclease</keyword>
<evidence type="ECO:0000256" key="8">
    <source>
        <dbReference type="ARBA" id="ARBA00022918"/>
    </source>
</evidence>
<dbReference type="GO" id="GO:0004519">
    <property type="term" value="F:endonuclease activity"/>
    <property type="evidence" value="ECO:0007669"/>
    <property type="project" value="UniProtKB-KW"/>
</dbReference>
<sequence>MICWMISTRFSGIVLWVASGFWVVPMTDRVRAISAFITPFGLFERNRMPFGLKNAPLIYQRLLDNTVYGFLQGTQDQDRSDRKDIFETGEPDLERNESVLGRRSYIDDILVPGRSWDALCEKVEKLLDACDKWNLSISVAIRFWGRQKDHLGHRVSAEGLETHPKDLSVLQELPFPTNLRSMQSFLGSLNYYSRFIEDFAIYASVLYELREQGKIDWGRPRQYLQDKGYKWEHDGVYKPVTFISRTLKPNEINYGIVDKEVLALLRILAICYTQLVTRSIKVLTRHSTLA</sequence>
<dbReference type="InterPro" id="IPR043502">
    <property type="entry name" value="DNA/RNA_pol_sf"/>
</dbReference>
<protein>
    <submittedName>
        <fullName evidence="11">Reverse transcriptase</fullName>
    </submittedName>
</protein>
<gene>
    <name evidence="11" type="ORF">PHPALM_29783</name>
</gene>
<dbReference type="InterPro" id="IPR000477">
    <property type="entry name" value="RT_dom"/>
</dbReference>
<evidence type="ECO:0000256" key="2">
    <source>
        <dbReference type="ARBA" id="ARBA00022679"/>
    </source>
</evidence>
<evidence type="ECO:0000259" key="10">
    <source>
        <dbReference type="Pfam" id="PF17917"/>
    </source>
</evidence>
<dbReference type="OrthoDB" id="427924at2759"/>
<dbReference type="InterPro" id="IPR041373">
    <property type="entry name" value="RT_RNaseH"/>
</dbReference>
<feature type="domain" description="Reverse transcriptase" evidence="9">
    <location>
        <begin position="17"/>
        <end position="138"/>
    </location>
</feature>
<keyword evidence="8 11" id="KW-0695">RNA-directed DNA polymerase</keyword>
<dbReference type="InterPro" id="IPR051320">
    <property type="entry name" value="Viral_Replic_Matur_Polypro"/>
</dbReference>
<evidence type="ECO:0000256" key="3">
    <source>
        <dbReference type="ARBA" id="ARBA00022695"/>
    </source>
</evidence>
<keyword evidence="4" id="KW-0540">Nuclease</keyword>
<dbReference type="SUPFAM" id="SSF56672">
    <property type="entry name" value="DNA/RNA polymerases"/>
    <property type="match status" value="1"/>
</dbReference>
<reference evidence="11 12" key="1">
    <citation type="journal article" date="2017" name="Genome Biol. Evol.">
        <title>Phytophthora megakarya and P. palmivora, closely related causal agents of cacao black pod rot, underwent increases in genome sizes and gene numbers by different mechanisms.</title>
        <authorList>
            <person name="Ali S.S."/>
            <person name="Shao J."/>
            <person name="Lary D.J."/>
            <person name="Kronmiller B."/>
            <person name="Shen D."/>
            <person name="Strem M.D."/>
            <person name="Amoako-Attah I."/>
            <person name="Akrofi A.Y."/>
            <person name="Begoude B.A."/>
            <person name="Ten Hoopen G.M."/>
            <person name="Coulibaly K."/>
            <person name="Kebe B.I."/>
            <person name="Melnick R.L."/>
            <person name="Guiltinan M.J."/>
            <person name="Tyler B.M."/>
            <person name="Meinhardt L.W."/>
            <person name="Bailey B.A."/>
        </authorList>
    </citation>
    <scope>NUCLEOTIDE SEQUENCE [LARGE SCALE GENOMIC DNA]</scope>
    <source>
        <strain evidence="12">sbr112.9</strain>
    </source>
</reference>
<evidence type="ECO:0000256" key="4">
    <source>
        <dbReference type="ARBA" id="ARBA00022722"/>
    </source>
</evidence>
<dbReference type="InterPro" id="IPR043128">
    <property type="entry name" value="Rev_trsase/Diguanyl_cyclase"/>
</dbReference>
<dbReference type="GO" id="GO:0003964">
    <property type="term" value="F:RNA-directed DNA polymerase activity"/>
    <property type="evidence" value="ECO:0007669"/>
    <property type="project" value="UniProtKB-KW"/>
</dbReference>